<dbReference type="Proteomes" id="UP000095287">
    <property type="component" value="Unplaced"/>
</dbReference>
<sequence>MRVFLLLNFVALAYTQCSRKIGSDVGVDLEAKPPSQLPPDHFIQSTFIYRNLDDDDQLFSSAVSNEIATLRERLRQKARLSIDNENIDCTKDEFPRCREFPSREAYHFLIVEDSSKGAAIYSIDRKLNADSNEKIEMALLDAFSRHSKVPLMEFGSQKADTVLGFVRELTNEEIQQFEAERIKKSKKKTRRPIYFTRSPFELDLIEPHILEFRMADFPEADSPALQVLDKEDFDRVINENQFVFVLFWTNG</sequence>
<evidence type="ECO:0000313" key="3">
    <source>
        <dbReference type="WBParaSite" id="L893_g28646.t1"/>
    </source>
</evidence>
<organism evidence="2 3">
    <name type="scientific">Steinernema glaseri</name>
    <dbReference type="NCBI Taxonomy" id="37863"/>
    <lineage>
        <taxon>Eukaryota</taxon>
        <taxon>Metazoa</taxon>
        <taxon>Ecdysozoa</taxon>
        <taxon>Nematoda</taxon>
        <taxon>Chromadorea</taxon>
        <taxon>Rhabditida</taxon>
        <taxon>Tylenchina</taxon>
        <taxon>Panagrolaimomorpha</taxon>
        <taxon>Strongyloidoidea</taxon>
        <taxon>Steinernematidae</taxon>
        <taxon>Steinernema</taxon>
    </lineage>
</organism>
<keyword evidence="2" id="KW-1185">Reference proteome</keyword>
<dbReference type="AlphaFoldDB" id="A0A1I7ZQP1"/>
<feature type="signal peptide" evidence="1">
    <location>
        <begin position="1"/>
        <end position="15"/>
    </location>
</feature>
<name>A0A1I7ZQP1_9BILA</name>
<accession>A0A1I7ZQP1</accession>
<keyword evidence="1" id="KW-0732">Signal</keyword>
<proteinExistence type="predicted"/>
<protein>
    <submittedName>
        <fullName evidence="3">Thioredoxin domain-containing protein</fullName>
    </submittedName>
</protein>
<feature type="chain" id="PRO_5012543081" evidence="1">
    <location>
        <begin position="16"/>
        <end position="251"/>
    </location>
</feature>
<reference evidence="3" key="1">
    <citation type="submission" date="2016-11" db="UniProtKB">
        <authorList>
            <consortium name="WormBaseParasite"/>
        </authorList>
    </citation>
    <scope>IDENTIFICATION</scope>
</reference>
<evidence type="ECO:0000256" key="1">
    <source>
        <dbReference type="SAM" id="SignalP"/>
    </source>
</evidence>
<evidence type="ECO:0000313" key="2">
    <source>
        <dbReference type="Proteomes" id="UP000095287"/>
    </source>
</evidence>
<dbReference type="WBParaSite" id="L893_g28646.t1">
    <property type="protein sequence ID" value="L893_g28646.t1"/>
    <property type="gene ID" value="L893_g28646"/>
</dbReference>